<accession>A0A5S3PPU5</accession>
<dbReference type="InterPro" id="IPR016032">
    <property type="entry name" value="Sig_transdc_resp-reg_C-effctor"/>
</dbReference>
<feature type="domain" description="HTH luxR-type" evidence="4">
    <location>
        <begin position="47"/>
        <end position="112"/>
    </location>
</feature>
<dbReference type="AlphaFoldDB" id="A0A5S3PPU5"/>
<dbReference type="Gene3D" id="1.10.10.10">
    <property type="entry name" value="Winged helix-like DNA-binding domain superfamily/Winged helix DNA-binding domain"/>
    <property type="match status" value="1"/>
</dbReference>
<evidence type="ECO:0000313" key="6">
    <source>
        <dbReference type="Proteomes" id="UP000309550"/>
    </source>
</evidence>
<dbReference type="EMBL" id="VANS01000001">
    <property type="protein sequence ID" value="TMM55610.1"/>
    <property type="molecule type" value="Genomic_DNA"/>
</dbReference>
<reference evidence="5 6" key="1">
    <citation type="submission" date="2019-05" db="EMBL/GenBank/DDBJ databases">
        <title>Sulfitobacter sabulilitoris sp. nov., isolated from a marine sand.</title>
        <authorList>
            <person name="Yoon J.-H."/>
        </authorList>
    </citation>
    <scope>NUCLEOTIDE SEQUENCE [LARGE SCALE GENOMIC DNA]</scope>
    <source>
        <strain evidence="5 6">HSMS-29</strain>
    </source>
</reference>
<evidence type="ECO:0000259" key="4">
    <source>
        <dbReference type="PROSITE" id="PS50043"/>
    </source>
</evidence>
<dbReference type="PANTHER" id="PTHR44688">
    <property type="entry name" value="DNA-BINDING TRANSCRIPTIONAL ACTIVATOR DEVR_DOSR"/>
    <property type="match status" value="1"/>
</dbReference>
<dbReference type="PANTHER" id="PTHR44688:SF16">
    <property type="entry name" value="DNA-BINDING TRANSCRIPTIONAL ACTIVATOR DEVR_DOSR"/>
    <property type="match status" value="1"/>
</dbReference>
<dbReference type="PROSITE" id="PS00622">
    <property type="entry name" value="HTH_LUXR_1"/>
    <property type="match status" value="1"/>
</dbReference>
<keyword evidence="6" id="KW-1185">Reference proteome</keyword>
<keyword evidence="1" id="KW-0805">Transcription regulation</keyword>
<dbReference type="SMART" id="SM00421">
    <property type="entry name" value="HTH_LUXR"/>
    <property type="match status" value="1"/>
</dbReference>
<organism evidence="5 6">
    <name type="scientific">Sulfitobacter sabulilitoris</name>
    <dbReference type="NCBI Taxonomy" id="2562655"/>
    <lineage>
        <taxon>Bacteria</taxon>
        <taxon>Pseudomonadati</taxon>
        <taxon>Pseudomonadota</taxon>
        <taxon>Alphaproteobacteria</taxon>
        <taxon>Rhodobacterales</taxon>
        <taxon>Roseobacteraceae</taxon>
        <taxon>Sulfitobacter</taxon>
    </lineage>
</organism>
<dbReference type="InterPro" id="IPR000792">
    <property type="entry name" value="Tscrpt_reg_LuxR_C"/>
</dbReference>
<dbReference type="SUPFAM" id="SSF46894">
    <property type="entry name" value="C-terminal effector domain of the bipartite response regulators"/>
    <property type="match status" value="1"/>
</dbReference>
<sequence>MNIQFDRWLSVFRLVLSGDGFLPYELLSASLIAHADNMPAAVSADPSGMSDVDLTAREREVLTLVAEGKQNKIIAEDLNLSVHTVKLHIHHLITKLGVHNRTEAALRYSAMMQQSGDKGP</sequence>
<dbReference type="Pfam" id="PF00196">
    <property type="entry name" value="GerE"/>
    <property type="match status" value="1"/>
</dbReference>
<evidence type="ECO:0000256" key="2">
    <source>
        <dbReference type="ARBA" id="ARBA00023125"/>
    </source>
</evidence>
<keyword evidence="3" id="KW-0804">Transcription</keyword>
<dbReference type="Proteomes" id="UP000309550">
    <property type="component" value="Unassembled WGS sequence"/>
</dbReference>
<dbReference type="PROSITE" id="PS50043">
    <property type="entry name" value="HTH_LUXR_2"/>
    <property type="match status" value="1"/>
</dbReference>
<dbReference type="OrthoDB" id="9810375at2"/>
<keyword evidence="2" id="KW-0238">DNA-binding</keyword>
<proteinExistence type="predicted"/>
<evidence type="ECO:0000256" key="1">
    <source>
        <dbReference type="ARBA" id="ARBA00023015"/>
    </source>
</evidence>
<dbReference type="CDD" id="cd06170">
    <property type="entry name" value="LuxR_C_like"/>
    <property type="match status" value="1"/>
</dbReference>
<protein>
    <submittedName>
        <fullName evidence="5">Response regulator transcription factor</fullName>
    </submittedName>
</protein>
<dbReference type="GO" id="GO:0006355">
    <property type="term" value="P:regulation of DNA-templated transcription"/>
    <property type="evidence" value="ECO:0007669"/>
    <property type="project" value="InterPro"/>
</dbReference>
<comment type="caution">
    <text evidence="5">The sequence shown here is derived from an EMBL/GenBank/DDBJ whole genome shotgun (WGS) entry which is preliminary data.</text>
</comment>
<gene>
    <name evidence="5" type="ORF">FDT80_04155</name>
</gene>
<dbReference type="GO" id="GO:0003677">
    <property type="term" value="F:DNA binding"/>
    <property type="evidence" value="ECO:0007669"/>
    <property type="project" value="UniProtKB-KW"/>
</dbReference>
<name>A0A5S3PPU5_9RHOB</name>
<evidence type="ECO:0000313" key="5">
    <source>
        <dbReference type="EMBL" id="TMM55610.1"/>
    </source>
</evidence>
<dbReference type="PRINTS" id="PR00038">
    <property type="entry name" value="HTHLUXR"/>
</dbReference>
<evidence type="ECO:0000256" key="3">
    <source>
        <dbReference type="ARBA" id="ARBA00023163"/>
    </source>
</evidence>
<dbReference type="InterPro" id="IPR036388">
    <property type="entry name" value="WH-like_DNA-bd_sf"/>
</dbReference>